<evidence type="ECO:0000313" key="7">
    <source>
        <dbReference type="EMBL" id="MFC6871022.1"/>
    </source>
</evidence>
<dbReference type="Pfam" id="PF04228">
    <property type="entry name" value="Zn_peptidase"/>
    <property type="match status" value="1"/>
</dbReference>
<dbReference type="PANTHER" id="PTHR30168">
    <property type="entry name" value="PUTATIVE MEMBRANE PROTEIN YPFJ"/>
    <property type="match status" value="1"/>
</dbReference>
<dbReference type="Proteomes" id="UP001596337">
    <property type="component" value="Unassembled WGS sequence"/>
</dbReference>
<evidence type="ECO:0000313" key="8">
    <source>
        <dbReference type="Proteomes" id="UP001596337"/>
    </source>
</evidence>
<reference evidence="8" key="1">
    <citation type="journal article" date="2019" name="Int. J. Syst. Evol. Microbiol.">
        <title>The Global Catalogue of Microorganisms (GCM) 10K type strain sequencing project: providing services to taxonomists for standard genome sequencing and annotation.</title>
        <authorList>
            <consortium name="The Broad Institute Genomics Platform"/>
            <consortium name="The Broad Institute Genome Sequencing Center for Infectious Disease"/>
            <person name="Wu L."/>
            <person name="Ma J."/>
        </authorList>
    </citation>
    <scope>NUCLEOTIDE SEQUENCE [LARGE SCALE GENOMIC DNA]</scope>
    <source>
        <strain evidence="8">KCTC 32255</strain>
    </source>
</reference>
<gene>
    <name evidence="7" type="ORF">ACFQGD_28265</name>
</gene>
<accession>A0ABW2C914</accession>
<evidence type="ECO:0000256" key="5">
    <source>
        <dbReference type="SAM" id="MobiDB-lite"/>
    </source>
</evidence>
<dbReference type="InterPro" id="IPR007343">
    <property type="entry name" value="Uncharacterised_pept_Zn_put"/>
</dbReference>
<evidence type="ECO:0000256" key="6">
    <source>
        <dbReference type="SAM" id="Phobius"/>
    </source>
</evidence>
<feature type="transmembrane region" description="Helical" evidence="6">
    <location>
        <begin position="29"/>
        <end position="55"/>
    </location>
</feature>
<evidence type="ECO:0000256" key="4">
    <source>
        <dbReference type="ARBA" id="ARBA00023136"/>
    </source>
</evidence>
<dbReference type="PANTHER" id="PTHR30168:SF0">
    <property type="entry name" value="INNER MEMBRANE PROTEIN"/>
    <property type="match status" value="1"/>
</dbReference>
<comment type="caution">
    <text evidence="7">The sequence shown here is derived from an EMBL/GenBank/DDBJ whole genome shotgun (WGS) entry which is preliminary data.</text>
</comment>
<feature type="region of interest" description="Disordered" evidence="5">
    <location>
        <begin position="1"/>
        <end position="22"/>
    </location>
</feature>
<organism evidence="7 8">
    <name type="scientific">Haloechinothrix salitolerans</name>
    <dbReference type="NCBI Taxonomy" id="926830"/>
    <lineage>
        <taxon>Bacteria</taxon>
        <taxon>Bacillati</taxon>
        <taxon>Actinomycetota</taxon>
        <taxon>Actinomycetes</taxon>
        <taxon>Pseudonocardiales</taxon>
        <taxon>Pseudonocardiaceae</taxon>
        <taxon>Haloechinothrix</taxon>
    </lineage>
</organism>
<sequence length="334" mass="36582">MTPSPHEQRPDSPAHPESVPAGKSHRTHLIAVVITCAAVITLLATGVAVLIAALANDDDTDTAAREQTAQTRPNGEGSAAGARPPSSETTPNVFPGKVLELANHPLFQSSDVGLPNRACQLPPWDNTEKAARKFFRSATKCLNEAWAPLLRSHNLPFTPPRLYFPTGESFDSDCGRIEVGLATAAYYCEGELFLPFNGLQVEQYEDSPGVYLALIAHEYGHHVQELSGIMDAAWREIYEAGEDSPTGQEMSRRKELQAQCFSGMFLGSHVDRGGSITREMYDQAWHDQETRGDDTSGGHKHGTNQNYAMWWRVGALDNRISDCNTFKASAESVR</sequence>
<keyword evidence="3 6" id="KW-1133">Transmembrane helix</keyword>
<evidence type="ECO:0000256" key="1">
    <source>
        <dbReference type="ARBA" id="ARBA00004167"/>
    </source>
</evidence>
<feature type="compositionally biased region" description="Basic and acidic residues" evidence="5">
    <location>
        <begin position="1"/>
        <end position="14"/>
    </location>
</feature>
<evidence type="ECO:0000256" key="2">
    <source>
        <dbReference type="ARBA" id="ARBA00022692"/>
    </source>
</evidence>
<name>A0ABW2C914_9PSEU</name>
<keyword evidence="8" id="KW-1185">Reference proteome</keyword>
<protein>
    <submittedName>
        <fullName evidence="7">Neutral zinc metallopeptidase</fullName>
    </submittedName>
</protein>
<evidence type="ECO:0000256" key="3">
    <source>
        <dbReference type="ARBA" id="ARBA00022989"/>
    </source>
</evidence>
<keyword evidence="2 6" id="KW-0812">Transmembrane</keyword>
<proteinExistence type="predicted"/>
<dbReference type="RefSeq" id="WP_345406506.1">
    <property type="nucleotide sequence ID" value="NZ_BAABLA010000122.1"/>
</dbReference>
<keyword evidence="4 6" id="KW-0472">Membrane</keyword>
<dbReference type="EMBL" id="JBHSXX010000001">
    <property type="protein sequence ID" value="MFC6871022.1"/>
    <property type="molecule type" value="Genomic_DNA"/>
</dbReference>
<feature type="region of interest" description="Disordered" evidence="5">
    <location>
        <begin position="62"/>
        <end position="94"/>
    </location>
</feature>
<comment type="subcellular location">
    <subcellularLocation>
        <location evidence="1">Membrane</location>
        <topology evidence="1">Single-pass membrane protein</topology>
    </subcellularLocation>
</comment>